<gene>
    <name evidence="1" type="ORF">BOLC2T10411H</name>
</gene>
<protein>
    <submittedName>
        <fullName evidence="1">Uncharacterized protein</fullName>
    </submittedName>
</protein>
<sequence>MRLRSKSSMRCCSEIILLVACLPMKRNIVLPFIVRASLRGYRYKSNGHSSSLYRRSFGILLRFRKGWLLPRITRPLVLTVRGMTMVEDTMTWRILERRTRAMLIGSYVVGMNRLGECVMEVRVWVQVLMIGTKEQPGVRLNISLAMIRRSHVTERREHQLIYLMVPMAIKRAGSLPRRG</sequence>
<dbReference type="AlphaFoldDB" id="A0A3P6D1B3"/>
<evidence type="ECO:0000313" key="1">
    <source>
        <dbReference type="EMBL" id="VDD24877.1"/>
    </source>
</evidence>
<organism evidence="1">
    <name type="scientific">Brassica oleracea</name>
    <name type="common">Wild cabbage</name>
    <dbReference type="NCBI Taxonomy" id="3712"/>
    <lineage>
        <taxon>Eukaryota</taxon>
        <taxon>Viridiplantae</taxon>
        <taxon>Streptophyta</taxon>
        <taxon>Embryophyta</taxon>
        <taxon>Tracheophyta</taxon>
        <taxon>Spermatophyta</taxon>
        <taxon>Magnoliopsida</taxon>
        <taxon>eudicotyledons</taxon>
        <taxon>Gunneridae</taxon>
        <taxon>Pentapetalae</taxon>
        <taxon>rosids</taxon>
        <taxon>malvids</taxon>
        <taxon>Brassicales</taxon>
        <taxon>Brassicaceae</taxon>
        <taxon>Brassiceae</taxon>
        <taxon>Brassica</taxon>
    </lineage>
</organism>
<proteinExistence type="predicted"/>
<reference evidence="1" key="1">
    <citation type="submission" date="2018-11" db="EMBL/GenBank/DDBJ databases">
        <authorList>
            <consortium name="Genoscope - CEA"/>
            <person name="William W."/>
        </authorList>
    </citation>
    <scope>NUCLEOTIDE SEQUENCE</scope>
</reference>
<accession>A0A3P6D1B3</accession>
<dbReference type="EMBL" id="LR031874">
    <property type="protein sequence ID" value="VDD24877.1"/>
    <property type="molecule type" value="Genomic_DNA"/>
</dbReference>
<name>A0A3P6D1B3_BRAOL</name>